<accession>A0A330L8H8</accession>
<name>A0A330L8H8_9BACT</name>
<keyword evidence="2" id="KW-1185">Reference proteome</keyword>
<evidence type="ECO:0000313" key="1">
    <source>
        <dbReference type="EMBL" id="SPP63236.1"/>
    </source>
</evidence>
<reference evidence="2" key="1">
    <citation type="submission" date="2018-04" db="EMBL/GenBank/DDBJ databases">
        <authorList>
            <person name="Lucker S."/>
            <person name="Sakoula D."/>
        </authorList>
    </citation>
    <scope>NUCLEOTIDE SEQUENCE [LARGE SCALE GENOMIC DNA]</scope>
</reference>
<gene>
    <name evidence="1" type="ORF">NITLEN_10322</name>
</gene>
<dbReference type="Proteomes" id="UP000248168">
    <property type="component" value="Unassembled WGS sequence"/>
</dbReference>
<dbReference type="EMBL" id="OUNR01000001">
    <property type="protein sequence ID" value="SPP63236.1"/>
    <property type="molecule type" value="Genomic_DNA"/>
</dbReference>
<evidence type="ECO:0000313" key="2">
    <source>
        <dbReference type="Proteomes" id="UP000248168"/>
    </source>
</evidence>
<dbReference type="AlphaFoldDB" id="A0A330L8H8"/>
<proteinExistence type="predicted"/>
<sequence>MPNTYAVLNGGSVVIEVWIGPIMHEELLAHERRHLSDPLVKAGASALVDAERAQFGTTVEQVKDFAALYGQTVGRLRVGKVALLVNKETYARALVFLKEAEGYGVKVIVFNSLDIACTWLGLDVTVAKQQMQVLRAQVERAA</sequence>
<organism evidence="1 2">
    <name type="scientific">Nitrospira lenta</name>
    <dbReference type="NCBI Taxonomy" id="1436998"/>
    <lineage>
        <taxon>Bacteria</taxon>
        <taxon>Pseudomonadati</taxon>
        <taxon>Nitrospirota</taxon>
        <taxon>Nitrospiria</taxon>
        <taxon>Nitrospirales</taxon>
        <taxon>Nitrospiraceae</taxon>
        <taxon>Nitrospira</taxon>
    </lineage>
</organism>
<protein>
    <submittedName>
        <fullName evidence="1">Uncharacterized protein</fullName>
    </submittedName>
</protein>
<dbReference type="InParanoid" id="A0A330L8H8"/>
<dbReference type="RefSeq" id="WP_146216059.1">
    <property type="nucleotide sequence ID" value="NZ_OUNR01000001.1"/>
</dbReference>